<accession>A0A9P9EDC5</accession>
<proteinExistence type="predicted"/>
<feature type="signal peptide" evidence="1">
    <location>
        <begin position="1"/>
        <end position="20"/>
    </location>
</feature>
<protein>
    <submittedName>
        <fullName evidence="2">Uncharacterized protein</fullName>
    </submittedName>
</protein>
<dbReference type="EMBL" id="JAGMWT010000002">
    <property type="protein sequence ID" value="KAH7135568.1"/>
    <property type="molecule type" value="Genomic_DNA"/>
</dbReference>
<gene>
    <name evidence="2" type="ORF">B0J11DRAFT_502381</name>
</gene>
<dbReference type="AlphaFoldDB" id="A0A9P9EDC5"/>
<evidence type="ECO:0000313" key="3">
    <source>
        <dbReference type="Proteomes" id="UP000700596"/>
    </source>
</evidence>
<feature type="chain" id="PRO_5040481310" evidence="1">
    <location>
        <begin position="21"/>
        <end position="155"/>
    </location>
</feature>
<evidence type="ECO:0000313" key="2">
    <source>
        <dbReference type="EMBL" id="KAH7135568.1"/>
    </source>
</evidence>
<keyword evidence="1" id="KW-0732">Signal</keyword>
<dbReference type="Proteomes" id="UP000700596">
    <property type="component" value="Unassembled WGS sequence"/>
</dbReference>
<organism evidence="2 3">
    <name type="scientific">Dendryphion nanum</name>
    <dbReference type="NCBI Taxonomy" id="256645"/>
    <lineage>
        <taxon>Eukaryota</taxon>
        <taxon>Fungi</taxon>
        <taxon>Dikarya</taxon>
        <taxon>Ascomycota</taxon>
        <taxon>Pezizomycotina</taxon>
        <taxon>Dothideomycetes</taxon>
        <taxon>Pleosporomycetidae</taxon>
        <taxon>Pleosporales</taxon>
        <taxon>Torulaceae</taxon>
        <taxon>Dendryphion</taxon>
    </lineage>
</organism>
<reference evidence="2" key="1">
    <citation type="journal article" date="2021" name="Nat. Commun.">
        <title>Genetic determinants of endophytism in the Arabidopsis root mycobiome.</title>
        <authorList>
            <person name="Mesny F."/>
            <person name="Miyauchi S."/>
            <person name="Thiergart T."/>
            <person name="Pickel B."/>
            <person name="Atanasova L."/>
            <person name="Karlsson M."/>
            <person name="Huettel B."/>
            <person name="Barry K.W."/>
            <person name="Haridas S."/>
            <person name="Chen C."/>
            <person name="Bauer D."/>
            <person name="Andreopoulos W."/>
            <person name="Pangilinan J."/>
            <person name="LaButti K."/>
            <person name="Riley R."/>
            <person name="Lipzen A."/>
            <person name="Clum A."/>
            <person name="Drula E."/>
            <person name="Henrissat B."/>
            <person name="Kohler A."/>
            <person name="Grigoriev I.V."/>
            <person name="Martin F.M."/>
            <person name="Hacquard S."/>
        </authorList>
    </citation>
    <scope>NUCLEOTIDE SEQUENCE</scope>
    <source>
        <strain evidence="2">MPI-CAGE-CH-0243</strain>
    </source>
</reference>
<comment type="caution">
    <text evidence="2">The sequence shown here is derived from an EMBL/GenBank/DDBJ whole genome shotgun (WGS) entry which is preliminary data.</text>
</comment>
<evidence type="ECO:0000256" key="1">
    <source>
        <dbReference type="SAM" id="SignalP"/>
    </source>
</evidence>
<name>A0A9P9EDC5_9PLEO</name>
<keyword evidence="3" id="KW-1185">Reference proteome</keyword>
<sequence>MITTKLSLFTPLLLTTTTLSSPLNPRQIKPLPLLTVQSEYLAECRIYPDIHSALWYGYKWAENAVFNATCWVEPTYALPDGHRIGGEGSSGLWLWIQRPEKIEGLEGPQGVGNGDLGGIATGGGCWVNEWQVKGGEIDFESVLRGCGRVPVPPKA</sequence>